<evidence type="ECO:0000313" key="2">
    <source>
        <dbReference type="Proteomes" id="UP001235030"/>
    </source>
</evidence>
<evidence type="ECO:0000313" key="1">
    <source>
        <dbReference type="EMBL" id="WMT82873.1"/>
    </source>
</evidence>
<proteinExistence type="predicted"/>
<reference evidence="1 2" key="1">
    <citation type="submission" date="2022-07" db="EMBL/GenBank/DDBJ databases">
        <title>Genome sequence of Terrisporobacter mayombei DSM6539.</title>
        <authorList>
            <person name="Boeer T."/>
            <person name="Bengelsdorf F.R."/>
            <person name="Daniel R."/>
            <person name="Poehlein A."/>
        </authorList>
    </citation>
    <scope>NUCLEOTIDE SEQUENCE [LARGE SCALE GENOMIC DNA]</scope>
    <source>
        <strain evidence="1 2">DSM 6539</strain>
    </source>
</reference>
<protein>
    <submittedName>
        <fullName evidence="1">Uncharacterized protein</fullName>
    </submittedName>
</protein>
<accession>A0ABY9Q5R9</accession>
<dbReference type="Proteomes" id="UP001235030">
    <property type="component" value="Chromosome"/>
</dbReference>
<keyword evidence="2" id="KW-1185">Reference proteome</keyword>
<gene>
    <name evidence="1" type="ORF">TEMA_33690</name>
</gene>
<dbReference type="EMBL" id="CP101637">
    <property type="protein sequence ID" value="WMT82873.1"/>
    <property type="molecule type" value="Genomic_DNA"/>
</dbReference>
<dbReference type="RefSeq" id="WP_228105389.1">
    <property type="nucleotide sequence ID" value="NZ_CP101637.1"/>
</dbReference>
<sequence length="159" mass="19095">MENTRENFDCTQFITFNCCKKDEENILKALYKIFESSGFVCLPDYKIRKVKTEYFSNYAYDYFFELDNDTFLGEFDDWKEEKEPSEIVNKFIKAIKEFKACCNIKEMRIILTEFAEKNITSETYAKIKEEQLLEFLFKMSIYYFDEDASQANLILELLN</sequence>
<organism evidence="1 2">
    <name type="scientific">Terrisporobacter mayombei</name>
    <dbReference type="NCBI Taxonomy" id="1541"/>
    <lineage>
        <taxon>Bacteria</taxon>
        <taxon>Bacillati</taxon>
        <taxon>Bacillota</taxon>
        <taxon>Clostridia</taxon>
        <taxon>Peptostreptococcales</taxon>
        <taxon>Peptostreptococcaceae</taxon>
        <taxon>Terrisporobacter</taxon>
    </lineage>
</organism>
<name>A0ABY9Q5R9_9FIRM</name>